<feature type="compositionally biased region" description="Basic and acidic residues" evidence="1">
    <location>
        <begin position="269"/>
        <end position="281"/>
    </location>
</feature>
<sequence length="337" mass="36022">MRPAVRVHGGLGSRGHVALVILVIGHGGHDGGARIAAGDVAGIKGRDGAVDGGTGRVGSMGTGLGMFRELELVRVLGELVDWRAFNWRRVGSNGSRLSMFRELELIWVWERVVAGGQGSSRVDSSGFGAERDILMMMLDRARGSRRGSRNGSRRGPNLGSSRGPRGGNNSRDLSTIRTWPGLLTLRTRSIGELLGHTVVVPLSRRGALGLQVDRGVRTAWRRGTRQVRSTSGLEIAHVALAGGGGKLRLKLEVADMRVPVMASTEAADEFKAPNLVDRHDDANEEEDDTKNRESDDGQGHVNGIALLRLVNVAHGLRWLRRGDSVGHVDDGGSGGEV</sequence>
<evidence type="ECO:0000313" key="3">
    <source>
        <dbReference type="Proteomes" id="UP000813385"/>
    </source>
</evidence>
<feature type="region of interest" description="Disordered" evidence="1">
    <location>
        <begin position="142"/>
        <end position="173"/>
    </location>
</feature>
<organism evidence="2 3">
    <name type="scientific">Plectosphaerella cucumerina</name>
    <dbReference type="NCBI Taxonomy" id="40658"/>
    <lineage>
        <taxon>Eukaryota</taxon>
        <taxon>Fungi</taxon>
        <taxon>Dikarya</taxon>
        <taxon>Ascomycota</taxon>
        <taxon>Pezizomycotina</taxon>
        <taxon>Sordariomycetes</taxon>
        <taxon>Hypocreomycetidae</taxon>
        <taxon>Glomerellales</taxon>
        <taxon>Plectosphaerellaceae</taxon>
        <taxon>Plectosphaerella</taxon>
    </lineage>
</organism>
<reference evidence="2" key="1">
    <citation type="journal article" date="2021" name="Nat. Commun.">
        <title>Genetic determinants of endophytism in the Arabidopsis root mycobiome.</title>
        <authorList>
            <person name="Mesny F."/>
            <person name="Miyauchi S."/>
            <person name="Thiergart T."/>
            <person name="Pickel B."/>
            <person name="Atanasova L."/>
            <person name="Karlsson M."/>
            <person name="Huettel B."/>
            <person name="Barry K.W."/>
            <person name="Haridas S."/>
            <person name="Chen C."/>
            <person name="Bauer D."/>
            <person name="Andreopoulos W."/>
            <person name="Pangilinan J."/>
            <person name="LaButti K."/>
            <person name="Riley R."/>
            <person name="Lipzen A."/>
            <person name="Clum A."/>
            <person name="Drula E."/>
            <person name="Henrissat B."/>
            <person name="Kohler A."/>
            <person name="Grigoriev I.V."/>
            <person name="Martin F.M."/>
            <person name="Hacquard S."/>
        </authorList>
    </citation>
    <scope>NUCLEOTIDE SEQUENCE</scope>
    <source>
        <strain evidence="2">MPI-CAGE-AT-0016</strain>
    </source>
</reference>
<protein>
    <submittedName>
        <fullName evidence="2">Uncharacterized protein</fullName>
    </submittedName>
</protein>
<evidence type="ECO:0000313" key="2">
    <source>
        <dbReference type="EMBL" id="KAH7368826.1"/>
    </source>
</evidence>
<feature type="compositionally biased region" description="Low complexity" evidence="1">
    <location>
        <begin position="153"/>
        <end position="171"/>
    </location>
</feature>
<proteinExistence type="predicted"/>
<dbReference type="Proteomes" id="UP000813385">
    <property type="component" value="Unassembled WGS sequence"/>
</dbReference>
<accession>A0A8K0TL39</accession>
<name>A0A8K0TL39_9PEZI</name>
<keyword evidence="3" id="KW-1185">Reference proteome</keyword>
<dbReference type="AlphaFoldDB" id="A0A8K0TL39"/>
<feature type="compositionally biased region" description="Basic and acidic residues" evidence="1">
    <location>
        <begin position="289"/>
        <end position="298"/>
    </location>
</feature>
<feature type="region of interest" description="Disordered" evidence="1">
    <location>
        <begin position="269"/>
        <end position="299"/>
    </location>
</feature>
<gene>
    <name evidence="2" type="ORF">B0T11DRAFT_277702</name>
</gene>
<dbReference type="EMBL" id="JAGPXD010000002">
    <property type="protein sequence ID" value="KAH7368826.1"/>
    <property type="molecule type" value="Genomic_DNA"/>
</dbReference>
<evidence type="ECO:0000256" key="1">
    <source>
        <dbReference type="SAM" id="MobiDB-lite"/>
    </source>
</evidence>
<feature type="compositionally biased region" description="Basic residues" evidence="1">
    <location>
        <begin position="143"/>
        <end position="152"/>
    </location>
</feature>
<comment type="caution">
    <text evidence="2">The sequence shown here is derived from an EMBL/GenBank/DDBJ whole genome shotgun (WGS) entry which is preliminary data.</text>
</comment>